<dbReference type="PROSITE" id="PS00941">
    <property type="entry name" value="CARBOXYLESTERASE_B_2"/>
    <property type="match status" value="1"/>
</dbReference>
<dbReference type="Proteomes" id="UP000193689">
    <property type="component" value="Unassembled WGS sequence"/>
</dbReference>
<comment type="caution">
    <text evidence="2">The sequence shown here is derived from an EMBL/GenBank/DDBJ whole genome shotgun (WGS) entry which is preliminary data.</text>
</comment>
<dbReference type="AlphaFoldDB" id="A0A1Y2DQ58"/>
<organism evidence="2 3">
    <name type="scientific">Pseudomassariella vexata</name>
    <dbReference type="NCBI Taxonomy" id="1141098"/>
    <lineage>
        <taxon>Eukaryota</taxon>
        <taxon>Fungi</taxon>
        <taxon>Dikarya</taxon>
        <taxon>Ascomycota</taxon>
        <taxon>Pezizomycotina</taxon>
        <taxon>Sordariomycetes</taxon>
        <taxon>Xylariomycetidae</taxon>
        <taxon>Amphisphaeriales</taxon>
        <taxon>Pseudomassariaceae</taxon>
        <taxon>Pseudomassariella</taxon>
    </lineage>
</organism>
<dbReference type="InterPro" id="IPR002018">
    <property type="entry name" value="CarbesteraseB"/>
</dbReference>
<keyword evidence="3" id="KW-1185">Reference proteome</keyword>
<name>A0A1Y2DQ58_9PEZI</name>
<dbReference type="RefSeq" id="XP_040713424.1">
    <property type="nucleotide sequence ID" value="XM_040862259.1"/>
</dbReference>
<proteinExistence type="predicted"/>
<dbReference type="STRING" id="1141098.A0A1Y2DQ58"/>
<dbReference type="InterPro" id="IPR050309">
    <property type="entry name" value="Type-B_Carboxylest/Lipase"/>
</dbReference>
<dbReference type="InterPro" id="IPR019819">
    <property type="entry name" value="Carboxylesterase_B_CS"/>
</dbReference>
<evidence type="ECO:0000313" key="2">
    <source>
        <dbReference type="EMBL" id="ORY61347.1"/>
    </source>
</evidence>
<dbReference type="SUPFAM" id="SSF53474">
    <property type="entry name" value="alpha/beta-Hydrolases"/>
    <property type="match status" value="1"/>
</dbReference>
<dbReference type="OrthoDB" id="408631at2759"/>
<dbReference type="Pfam" id="PF00135">
    <property type="entry name" value="COesterase"/>
    <property type="match status" value="1"/>
</dbReference>
<evidence type="ECO:0000259" key="1">
    <source>
        <dbReference type="Pfam" id="PF00135"/>
    </source>
</evidence>
<dbReference type="Gene3D" id="3.40.50.1820">
    <property type="entry name" value="alpha/beta hydrolase"/>
    <property type="match status" value="1"/>
</dbReference>
<feature type="domain" description="Carboxylesterase type B" evidence="1">
    <location>
        <begin position="5"/>
        <end position="496"/>
    </location>
</feature>
<sequence length="570" mass="60559">MSSRYVFKNIRYAAPPVGDLRWKKPAPPLKQTGTQDGSVGHSCVQAAPNGLNLLGAGNQSPVGGAINQFLGGIPVPLFSGGSEDCLFLDVYVPGKAVRNLASKLPVLAFIYGGAYVFGSKDALQPELPLYDGSGMMGQSGNNMIFVAMNYRVGAYGFLAGTTMEKEGTPNAGLWDQRAALQWIQDHISLFKGDATRVTVMGQSAGAGSIMHHLVGQGGKLDPLFSKAILLSPAFEYMWDRAGGVQKTFESFASLAGCSEKGITCLRTADATTLAKANAELMKQQYSGTFAVGPTPDGNLIRQLPVLELSTGNFWNVESLILSHTTAEPVVFVSGQVQTNDQFSTFINAIFPNYTRIAGVTDNIASFYPPVGDIGSTSKYKTQADRVQALLRDSSFTCNVRHLTEAIGDSQVWNLQYGVSPGWHGTDLIPTFFNPKLSPDTFLSGLAALVVPVVGPLVAGISTALQSYFTSYVTTGDPNTNRKVLNIPPTVKWNHPDSKGERIAGVVNVGNLGFTTGSDDKNEKTACEFWREVAAAVTNLGGYAPPGAVVGQGLVAQEGDASEKYQGGNQS</sequence>
<keyword evidence="2" id="KW-0378">Hydrolase</keyword>
<dbReference type="InParanoid" id="A0A1Y2DQ58"/>
<evidence type="ECO:0000313" key="3">
    <source>
        <dbReference type="Proteomes" id="UP000193689"/>
    </source>
</evidence>
<accession>A0A1Y2DQ58</accession>
<protein>
    <submittedName>
        <fullName evidence="2">Alpha/Beta hydrolase protein</fullName>
    </submittedName>
</protein>
<dbReference type="GeneID" id="63778471"/>
<dbReference type="EMBL" id="MCFJ01000010">
    <property type="protein sequence ID" value="ORY61347.1"/>
    <property type="molecule type" value="Genomic_DNA"/>
</dbReference>
<dbReference type="InterPro" id="IPR029058">
    <property type="entry name" value="AB_hydrolase_fold"/>
</dbReference>
<dbReference type="PANTHER" id="PTHR11559">
    <property type="entry name" value="CARBOXYLESTERASE"/>
    <property type="match status" value="1"/>
</dbReference>
<reference evidence="2 3" key="1">
    <citation type="submission" date="2016-07" db="EMBL/GenBank/DDBJ databases">
        <title>Pervasive Adenine N6-methylation of Active Genes in Fungi.</title>
        <authorList>
            <consortium name="DOE Joint Genome Institute"/>
            <person name="Mondo S.J."/>
            <person name="Dannebaum R.O."/>
            <person name="Kuo R.C."/>
            <person name="Labutti K."/>
            <person name="Haridas S."/>
            <person name="Kuo A."/>
            <person name="Salamov A."/>
            <person name="Ahrendt S.R."/>
            <person name="Lipzen A."/>
            <person name="Sullivan W."/>
            <person name="Andreopoulos W.B."/>
            <person name="Clum A."/>
            <person name="Lindquist E."/>
            <person name="Daum C."/>
            <person name="Ramamoorthy G.K."/>
            <person name="Gryganskyi A."/>
            <person name="Culley D."/>
            <person name="Magnuson J.K."/>
            <person name="James T.Y."/>
            <person name="O'Malley M.A."/>
            <person name="Stajich J.E."/>
            <person name="Spatafora J.W."/>
            <person name="Visel A."/>
            <person name="Grigoriev I.V."/>
        </authorList>
    </citation>
    <scope>NUCLEOTIDE SEQUENCE [LARGE SCALE GENOMIC DNA]</scope>
    <source>
        <strain evidence="2 3">CBS 129021</strain>
    </source>
</reference>
<gene>
    <name evidence="2" type="ORF">BCR38DRAFT_459252</name>
</gene>
<dbReference type="GO" id="GO:0016787">
    <property type="term" value="F:hydrolase activity"/>
    <property type="evidence" value="ECO:0007669"/>
    <property type="project" value="UniProtKB-KW"/>
</dbReference>